<dbReference type="Pfam" id="PF01512">
    <property type="entry name" value="Complex1_51K"/>
    <property type="match status" value="1"/>
</dbReference>
<dbReference type="Gene3D" id="3.30.70.20">
    <property type="match status" value="1"/>
</dbReference>
<comment type="similarity">
    <text evidence="8">Belongs to the 4Fe4S bacterial-type ferredoxin family. RnfC subfamily.</text>
</comment>
<comment type="cofactor">
    <cofactor evidence="8">
        <name>[4Fe-4S] cluster</name>
        <dbReference type="ChEBI" id="CHEBI:49883"/>
    </cofactor>
    <text evidence="8">Binds 2 [4Fe-4S] clusters per subunit.</text>
</comment>
<feature type="domain" description="4Fe-4S ferredoxin-type" evidence="11">
    <location>
        <begin position="363"/>
        <end position="392"/>
    </location>
</feature>
<evidence type="ECO:0000313" key="12">
    <source>
        <dbReference type="EMBL" id="ACR13450.1"/>
    </source>
</evidence>
<feature type="binding site" evidence="8">
    <location>
        <position position="375"/>
    </location>
    <ligand>
        <name>[4Fe-4S] cluster</name>
        <dbReference type="ChEBI" id="CHEBI:49883"/>
        <label>1</label>
    </ligand>
</feature>
<dbReference type="HOGENOM" id="CLU_010808_6_1_6"/>
<evidence type="ECO:0000256" key="6">
    <source>
        <dbReference type="ARBA" id="ARBA00023004"/>
    </source>
</evidence>
<dbReference type="InterPro" id="IPR017896">
    <property type="entry name" value="4Fe4S_Fe-S-bd"/>
</dbReference>
<dbReference type="Pfam" id="PF13375">
    <property type="entry name" value="RnfC_N"/>
    <property type="match status" value="1"/>
</dbReference>
<dbReference type="eggNOG" id="COG4656">
    <property type="taxonomic scope" value="Bacteria"/>
</dbReference>
<dbReference type="AlphaFoldDB" id="C5BNI0"/>
<comment type="subcellular location">
    <subcellularLocation>
        <location evidence="8">Cell inner membrane</location>
        <topology evidence="8">Peripheral membrane protein</topology>
    </subcellularLocation>
</comment>
<dbReference type="Pfam" id="PF13183">
    <property type="entry name" value="Fer4_8"/>
    <property type="match status" value="1"/>
</dbReference>
<keyword evidence="13" id="KW-1185">Reference proteome</keyword>
<dbReference type="EC" id="7.-.-.-" evidence="8"/>
<comment type="function">
    <text evidence="8">Part of a membrane-bound complex that couples electron transfer with translocation of ions across the membrane.</text>
</comment>
<organism evidence="12 13">
    <name type="scientific">Teredinibacter turnerae (strain ATCC 39867 / T7901)</name>
    <dbReference type="NCBI Taxonomy" id="377629"/>
    <lineage>
        <taxon>Bacteria</taxon>
        <taxon>Pseudomonadati</taxon>
        <taxon>Pseudomonadota</taxon>
        <taxon>Gammaproteobacteria</taxon>
        <taxon>Cellvibrionales</taxon>
        <taxon>Cellvibrionaceae</taxon>
        <taxon>Teredinibacter</taxon>
    </lineage>
</organism>
<dbReference type="PROSITE" id="PS51379">
    <property type="entry name" value="4FE4S_FER_2"/>
    <property type="match status" value="2"/>
</dbReference>
<keyword evidence="4 8" id="KW-0677">Repeat</keyword>
<feature type="binding site" evidence="8">
    <location>
        <position position="382"/>
    </location>
    <ligand>
        <name>[4Fe-4S] cluster</name>
        <dbReference type="ChEBI" id="CHEBI:49883"/>
        <label>2</label>
    </ligand>
</feature>
<proteinExistence type="inferred from homology"/>
<keyword evidence="8" id="KW-1003">Cell membrane</keyword>
<dbReference type="InterPro" id="IPR010208">
    <property type="entry name" value="Ion_transpt_RnfC/RsxC"/>
</dbReference>
<keyword evidence="5 8" id="KW-0249">Electron transport</keyword>
<dbReference type="PROSITE" id="PS00198">
    <property type="entry name" value="4FE4S_FER_1"/>
    <property type="match status" value="1"/>
</dbReference>
<sequence length="747" mass="80073">MSASQIFAIHGGVHPPENKHQSTAEPIGTIPLANEIVLPLSQHLGAPATPIVAVGDRVLKGQIIASADGLISAPVHASTSGKVVAIESHPIPHPSGVNGPCIVIEPDHEDRWADLSPCEDYRQISREECLARIRNGGVAGMGGAGFPAAVKLNPRANQPIDTLILNGTECEPYITADDMLMREKADEVVAGALLLAHLLGDPANILIGIEDNKPEAIDAMRKATEGTSANVVVFPTKYPSGGEKQLIEIVTGRQVPSGALPANIGIVVQNVGTARAAWRAVRYGEPLISRITTVVGRSLAQQRNIEVPLGTPIVHVLKHHGWNPEACARLIIGGPMMGFTMENALAPVVKTTNCLLAPSHEEMPAQPPAQACIRCGMCAQACPASLLPQQMFWYAQSEDFDKLKEHNLFDCIECGACSYVCPSSIPLVQYYRASKGEIRRLDKEKEKSDRSRLRFEARKERIAQMEAEKEAKRLARKAAAEAAKKATAEKTTPPLVADAVTESKTTAVDPNKELAKLERALSSAKSRVERAQNALDAAKAEGADQSREDSLSARLKQAEQKVQEAQQKLDGFSSSQTTVDTTATAVTQKLALSPTAQLEKSISSIEKRLQTAREKHRDAVATGSASAAALKLGVEKLEQKLETSRAELAQLQQAPADEPAPAKTNEQDAAQAAIAKAKARAAEQAVMSDEEKHAAQVKSLQTRLTKARARLAKAQQENDENLDAFATSVAKLEQKLEQATAELSSNE</sequence>
<dbReference type="PANTHER" id="PTHR43034">
    <property type="entry name" value="ION-TRANSLOCATING OXIDOREDUCTASE COMPLEX SUBUNIT C"/>
    <property type="match status" value="1"/>
</dbReference>
<protein>
    <recommendedName>
        <fullName evidence="8">Ion-translocating oxidoreductase complex subunit C</fullName>
        <ecNumber evidence="8">7.-.-.-</ecNumber>
    </recommendedName>
    <alternativeName>
        <fullName evidence="8">Rnf electron transport complex subunit C</fullName>
    </alternativeName>
</protein>
<dbReference type="FunFam" id="3.30.70.20:FF:000044">
    <property type="entry name" value="Ion-translocating oxidoreductase complex subunit C"/>
    <property type="match status" value="1"/>
</dbReference>
<evidence type="ECO:0000256" key="8">
    <source>
        <dbReference type="HAMAP-Rule" id="MF_00461"/>
    </source>
</evidence>
<feature type="region of interest" description="Disordered" evidence="10">
    <location>
        <begin position="483"/>
        <end position="504"/>
    </location>
</feature>
<evidence type="ECO:0000256" key="4">
    <source>
        <dbReference type="ARBA" id="ARBA00022737"/>
    </source>
</evidence>
<evidence type="ECO:0000256" key="5">
    <source>
        <dbReference type="ARBA" id="ARBA00022982"/>
    </source>
</evidence>
<feature type="region of interest" description="Disordered" evidence="10">
    <location>
        <begin position="532"/>
        <end position="555"/>
    </location>
</feature>
<dbReference type="Proteomes" id="UP000009080">
    <property type="component" value="Chromosome"/>
</dbReference>
<evidence type="ECO:0000256" key="10">
    <source>
        <dbReference type="SAM" id="MobiDB-lite"/>
    </source>
</evidence>
<keyword evidence="8" id="KW-0997">Cell inner membrane</keyword>
<dbReference type="SUPFAM" id="SSF142019">
    <property type="entry name" value="Nqo1 FMN-binding domain-like"/>
    <property type="match status" value="1"/>
</dbReference>
<dbReference type="PANTHER" id="PTHR43034:SF2">
    <property type="entry name" value="ION-TRANSLOCATING OXIDOREDUCTASE COMPLEX SUBUNIT C"/>
    <property type="match status" value="1"/>
</dbReference>
<comment type="subunit">
    <text evidence="8">The complex is composed of six subunits: RnfA, RnfB, RnfC, RnfD, RnfE and RnfG.</text>
</comment>
<dbReference type="STRING" id="377629.TERTU_2974"/>
<keyword evidence="2 8" id="KW-0004">4Fe-4S</keyword>
<keyword evidence="7 8" id="KW-0411">Iron-sulfur</keyword>
<keyword evidence="9" id="KW-0175">Coiled coil</keyword>
<feature type="domain" description="4Fe-4S ferredoxin-type" evidence="11">
    <location>
        <begin position="402"/>
        <end position="431"/>
    </location>
</feature>
<keyword evidence="8" id="KW-1278">Translocase</keyword>
<dbReference type="eggNOG" id="COG3064">
    <property type="taxonomic scope" value="Bacteria"/>
</dbReference>
<dbReference type="GO" id="GO:0046872">
    <property type="term" value="F:metal ion binding"/>
    <property type="evidence" value="ECO:0007669"/>
    <property type="project" value="UniProtKB-KW"/>
</dbReference>
<dbReference type="GO" id="GO:0009055">
    <property type="term" value="F:electron transfer activity"/>
    <property type="evidence" value="ECO:0007669"/>
    <property type="project" value="InterPro"/>
</dbReference>
<dbReference type="GO" id="GO:0051539">
    <property type="term" value="F:4 iron, 4 sulfur cluster binding"/>
    <property type="evidence" value="ECO:0007669"/>
    <property type="project" value="UniProtKB-KW"/>
</dbReference>
<reference evidence="12 13" key="1">
    <citation type="journal article" date="2009" name="PLoS ONE">
        <title>The complete genome of Teredinibacter turnerae T7901: an intracellular endosymbiont of marine wood-boring bivalves (shipworms).</title>
        <authorList>
            <person name="Yang J.C."/>
            <person name="Madupu R."/>
            <person name="Durkin A.S."/>
            <person name="Ekborg N.A."/>
            <person name="Pedamallu C.S."/>
            <person name="Hostetler J.B."/>
            <person name="Radune D."/>
            <person name="Toms B.S."/>
            <person name="Henrissat B."/>
            <person name="Coutinho P.M."/>
            <person name="Schwarz S."/>
            <person name="Field L."/>
            <person name="Trindade-Silva A.E."/>
            <person name="Soares C.A.G."/>
            <person name="Elshahawi S."/>
            <person name="Hanora A."/>
            <person name="Schmidt E.W."/>
            <person name="Haygood M.G."/>
            <person name="Posfai J."/>
            <person name="Benner J."/>
            <person name="Madinger C."/>
            <person name="Nove J."/>
            <person name="Anton B."/>
            <person name="Chaudhary K."/>
            <person name="Foster J."/>
            <person name="Holman A."/>
            <person name="Kumar S."/>
            <person name="Lessard P.A."/>
            <person name="Luyten Y.A."/>
            <person name="Slatko B."/>
            <person name="Wood N."/>
            <person name="Wu B."/>
            <person name="Teplitski M."/>
            <person name="Mougous J.D."/>
            <person name="Ward N."/>
            <person name="Eisen J.A."/>
            <person name="Badger J.H."/>
            <person name="Distel D.L."/>
        </authorList>
    </citation>
    <scope>NUCLEOTIDE SEQUENCE [LARGE SCALE GENOMIC DNA]</scope>
    <source>
        <strain evidence="13">ATCC 39867 / T7901</strain>
    </source>
</reference>
<evidence type="ECO:0000256" key="7">
    <source>
        <dbReference type="ARBA" id="ARBA00023014"/>
    </source>
</evidence>
<feature type="compositionally biased region" description="Basic and acidic residues" evidence="10">
    <location>
        <begin position="538"/>
        <end position="555"/>
    </location>
</feature>
<dbReference type="SUPFAM" id="SSF46548">
    <property type="entry name" value="alpha-helical ferredoxin"/>
    <property type="match status" value="1"/>
</dbReference>
<feature type="binding site" evidence="8">
    <location>
        <position position="372"/>
    </location>
    <ligand>
        <name>[4Fe-4S] cluster</name>
        <dbReference type="ChEBI" id="CHEBI:49883"/>
        <label>1</label>
    </ligand>
</feature>
<feature type="coiled-coil region" evidence="9">
    <location>
        <begin position="697"/>
        <end position="742"/>
    </location>
</feature>
<keyword evidence="1 8" id="KW-0813">Transport</keyword>
<dbReference type="InterPro" id="IPR017900">
    <property type="entry name" value="4Fe4S_Fe_S_CS"/>
</dbReference>
<feature type="binding site" evidence="8">
    <location>
        <position position="411"/>
    </location>
    <ligand>
        <name>[4Fe-4S] cluster</name>
        <dbReference type="ChEBI" id="CHEBI:49883"/>
        <label>2</label>
    </ligand>
</feature>
<feature type="binding site" evidence="8">
    <location>
        <position position="421"/>
    </location>
    <ligand>
        <name>[4Fe-4S] cluster</name>
        <dbReference type="ChEBI" id="CHEBI:49883"/>
        <label>1</label>
    </ligand>
</feature>
<feature type="binding site" evidence="8">
    <location>
        <position position="414"/>
    </location>
    <ligand>
        <name>[4Fe-4S] cluster</name>
        <dbReference type="ChEBI" id="CHEBI:49883"/>
        <label>2</label>
    </ligand>
</feature>
<keyword evidence="6 8" id="KW-0408">Iron</keyword>
<evidence type="ECO:0000256" key="1">
    <source>
        <dbReference type="ARBA" id="ARBA00022448"/>
    </source>
</evidence>
<dbReference type="InterPro" id="IPR026902">
    <property type="entry name" value="RnfC_N"/>
</dbReference>
<evidence type="ECO:0000259" key="11">
    <source>
        <dbReference type="PROSITE" id="PS51379"/>
    </source>
</evidence>
<dbReference type="NCBIfam" id="NF003454">
    <property type="entry name" value="PRK05035.1"/>
    <property type="match status" value="1"/>
</dbReference>
<dbReference type="NCBIfam" id="TIGR01945">
    <property type="entry name" value="rnfC"/>
    <property type="match status" value="1"/>
</dbReference>
<gene>
    <name evidence="8" type="primary">rnfC</name>
    <name evidence="12" type="ordered locus">TERTU_2974</name>
</gene>
<dbReference type="EMBL" id="CP001614">
    <property type="protein sequence ID" value="ACR13450.1"/>
    <property type="molecule type" value="Genomic_DNA"/>
</dbReference>
<dbReference type="GO" id="GO:0022900">
    <property type="term" value="P:electron transport chain"/>
    <property type="evidence" value="ECO:0007669"/>
    <property type="project" value="UniProtKB-UniRule"/>
</dbReference>
<dbReference type="HAMAP" id="MF_00461">
    <property type="entry name" value="RsxC_RnfC"/>
    <property type="match status" value="1"/>
</dbReference>
<dbReference type="InterPro" id="IPR037225">
    <property type="entry name" value="Nuo51_FMN-bd_sf"/>
</dbReference>
<evidence type="ECO:0000313" key="13">
    <source>
        <dbReference type="Proteomes" id="UP000009080"/>
    </source>
</evidence>
<dbReference type="KEGG" id="ttu:TERTU_2974"/>
<dbReference type="InterPro" id="IPR011538">
    <property type="entry name" value="Nuo51_FMN-bd"/>
</dbReference>
<dbReference type="GO" id="GO:0005886">
    <property type="term" value="C:plasma membrane"/>
    <property type="evidence" value="ECO:0007669"/>
    <property type="project" value="UniProtKB-SubCell"/>
</dbReference>
<evidence type="ECO:0000256" key="9">
    <source>
        <dbReference type="SAM" id="Coils"/>
    </source>
</evidence>
<evidence type="ECO:0000256" key="2">
    <source>
        <dbReference type="ARBA" id="ARBA00022485"/>
    </source>
</evidence>
<keyword evidence="3 8" id="KW-0479">Metal-binding</keyword>
<dbReference type="Gene3D" id="3.40.50.11540">
    <property type="entry name" value="NADH-ubiquinone oxidoreductase 51kDa subunit"/>
    <property type="match status" value="1"/>
</dbReference>
<dbReference type="OrthoDB" id="9767754at2"/>
<evidence type="ECO:0000256" key="3">
    <source>
        <dbReference type="ARBA" id="ARBA00022723"/>
    </source>
</evidence>
<feature type="binding site" evidence="8">
    <location>
        <position position="378"/>
    </location>
    <ligand>
        <name>[4Fe-4S] cluster</name>
        <dbReference type="ChEBI" id="CHEBI:49883"/>
        <label>1</label>
    </ligand>
</feature>
<dbReference type="RefSeq" id="WP_015819564.1">
    <property type="nucleotide sequence ID" value="NC_012997.1"/>
</dbReference>
<accession>C5BNI0</accession>
<keyword evidence="8" id="KW-0472">Membrane</keyword>
<feature type="binding site" evidence="8">
    <location>
        <position position="417"/>
    </location>
    <ligand>
        <name>[4Fe-4S] cluster</name>
        <dbReference type="ChEBI" id="CHEBI:49883"/>
        <label>2</label>
    </ligand>
</feature>
<name>C5BNI0_TERTT</name>